<dbReference type="GO" id="GO:0004722">
    <property type="term" value="F:protein serine/threonine phosphatase activity"/>
    <property type="evidence" value="ECO:0007669"/>
    <property type="project" value="UniProtKB-EC"/>
</dbReference>
<gene>
    <name evidence="3" type="ORF">BJ322DRAFT_1029076</name>
</gene>
<dbReference type="GO" id="GO:0046872">
    <property type="term" value="F:metal ion binding"/>
    <property type="evidence" value="ECO:0007669"/>
    <property type="project" value="UniProtKB-UniRule"/>
</dbReference>
<comment type="cofactor">
    <cofactor evidence="1">
        <name>Mg(2+)</name>
        <dbReference type="ChEBI" id="CHEBI:18420"/>
    </cofactor>
</comment>
<reference evidence="3" key="2">
    <citation type="submission" date="2020-11" db="EMBL/GenBank/DDBJ databases">
        <authorList>
            <consortium name="DOE Joint Genome Institute"/>
            <person name="Kuo A."/>
            <person name="Miyauchi S."/>
            <person name="Kiss E."/>
            <person name="Drula E."/>
            <person name="Kohler A."/>
            <person name="Sanchez-Garcia M."/>
            <person name="Andreopoulos B."/>
            <person name="Barry K.W."/>
            <person name="Bonito G."/>
            <person name="Buee M."/>
            <person name="Carver A."/>
            <person name="Chen C."/>
            <person name="Cichocki N."/>
            <person name="Clum A."/>
            <person name="Culley D."/>
            <person name="Crous P.W."/>
            <person name="Fauchery L."/>
            <person name="Girlanda M."/>
            <person name="Hayes R."/>
            <person name="Keri Z."/>
            <person name="Labutti K."/>
            <person name="Lipzen A."/>
            <person name="Lombard V."/>
            <person name="Magnuson J."/>
            <person name="Maillard F."/>
            <person name="Morin E."/>
            <person name="Murat C."/>
            <person name="Nolan M."/>
            <person name="Ohm R."/>
            <person name="Pangilinan J."/>
            <person name="Pereira M."/>
            <person name="Perotto S."/>
            <person name="Peter M."/>
            <person name="Riley R."/>
            <person name="Sitrit Y."/>
            <person name="Stielow B."/>
            <person name="Szollosi G."/>
            <person name="Zifcakova L."/>
            <person name="Stursova M."/>
            <person name="Spatafora J.W."/>
            <person name="Tedersoo L."/>
            <person name="Vaario L.-M."/>
            <person name="Yamada A."/>
            <person name="Yan M."/>
            <person name="Wang P."/>
            <person name="Xu J."/>
            <person name="Bruns T."/>
            <person name="Baldrian P."/>
            <person name="Vilgalys R."/>
            <person name="Henrissat B."/>
            <person name="Grigoriev I.V."/>
            <person name="Hibbett D."/>
            <person name="Nagy L.G."/>
            <person name="Martin F.M."/>
        </authorList>
    </citation>
    <scope>NUCLEOTIDE SEQUENCE</scope>
    <source>
        <strain evidence="3">UH-Tt-Lm1</strain>
    </source>
</reference>
<dbReference type="SUPFAM" id="SSF81606">
    <property type="entry name" value="PP2C-like"/>
    <property type="match status" value="1"/>
</dbReference>
<accession>A0A9P6HQ62</accession>
<keyword evidence="1" id="KW-0904">Protein phosphatase</keyword>
<dbReference type="EC" id="3.1.3.16" evidence="1"/>
<reference evidence="3" key="1">
    <citation type="journal article" date="2020" name="Nat. Commun.">
        <title>Large-scale genome sequencing of mycorrhizal fungi provides insights into the early evolution of symbiotic traits.</title>
        <authorList>
            <person name="Miyauchi S."/>
            <person name="Kiss E."/>
            <person name="Kuo A."/>
            <person name="Drula E."/>
            <person name="Kohler A."/>
            <person name="Sanchez-Garcia M."/>
            <person name="Morin E."/>
            <person name="Andreopoulos B."/>
            <person name="Barry K.W."/>
            <person name="Bonito G."/>
            <person name="Buee M."/>
            <person name="Carver A."/>
            <person name="Chen C."/>
            <person name="Cichocki N."/>
            <person name="Clum A."/>
            <person name="Culley D."/>
            <person name="Crous P.W."/>
            <person name="Fauchery L."/>
            <person name="Girlanda M."/>
            <person name="Hayes R.D."/>
            <person name="Keri Z."/>
            <person name="LaButti K."/>
            <person name="Lipzen A."/>
            <person name="Lombard V."/>
            <person name="Magnuson J."/>
            <person name="Maillard F."/>
            <person name="Murat C."/>
            <person name="Nolan M."/>
            <person name="Ohm R.A."/>
            <person name="Pangilinan J."/>
            <person name="Pereira M.F."/>
            <person name="Perotto S."/>
            <person name="Peter M."/>
            <person name="Pfister S."/>
            <person name="Riley R."/>
            <person name="Sitrit Y."/>
            <person name="Stielow J.B."/>
            <person name="Szollosi G."/>
            <person name="Zifcakova L."/>
            <person name="Stursova M."/>
            <person name="Spatafora J.W."/>
            <person name="Tedersoo L."/>
            <person name="Vaario L.M."/>
            <person name="Yamada A."/>
            <person name="Yan M."/>
            <person name="Wang P."/>
            <person name="Xu J."/>
            <person name="Bruns T."/>
            <person name="Baldrian P."/>
            <person name="Vilgalys R."/>
            <person name="Dunand C."/>
            <person name="Henrissat B."/>
            <person name="Grigoriev I.V."/>
            <person name="Hibbett D."/>
            <person name="Nagy L.G."/>
            <person name="Martin F.M."/>
        </authorList>
    </citation>
    <scope>NUCLEOTIDE SEQUENCE</scope>
    <source>
        <strain evidence="3">UH-Tt-Lm1</strain>
    </source>
</reference>
<comment type="caution">
    <text evidence="3">The sequence shown here is derived from an EMBL/GenBank/DDBJ whole genome shotgun (WGS) entry which is preliminary data.</text>
</comment>
<keyword evidence="1" id="KW-0464">Manganese</keyword>
<dbReference type="InterPro" id="IPR001932">
    <property type="entry name" value="PPM-type_phosphatase-like_dom"/>
</dbReference>
<keyword evidence="1" id="KW-0460">Magnesium</keyword>
<sequence length="388" mass="42719">MSLPLTLRRYGHKTRPTRAKQSSTLLAIHPALRAFTTASTHTEQCSRPFRFVVGASWLGKPPGPKPRRSKYLPAAHPFDSKSPIGAWRDQTLEWPKGVLPANKDPGHDFFYIQPMMNNSGLSVGVADGVGGWDDVTNPALFSQALMYHCHRYAKRGWAGEPETDPTQGYEERQTIEGWELTPAQCLENAHTAVLREKGVVAGSSTATILNFNSSSGFLRTLNLGDSGFIIVRSSNIIYESVYQTHYFNCPMQLSKIPPNFGGAARDKVSDGHVFEIGLRDGDLVIAYVCPPSRSTPFHTLTFRQTDGLCDNVFASEMLALYTLAGRVGGSDEQQVQAVTDNFVHYARACMVNNHRSGPWAQRSTRAGMPYKGGKIDDVTVVAVLVRES</sequence>
<proteinExistence type="inferred from homology"/>
<keyword evidence="1" id="KW-0378">Hydrolase</keyword>
<dbReference type="OrthoDB" id="60843at2759"/>
<dbReference type="PANTHER" id="PTHR12320:SF1">
    <property type="entry name" value="PROTEIN PHOSPHATASE PTC7 HOMOLOG"/>
    <property type="match status" value="1"/>
</dbReference>
<comment type="catalytic activity">
    <reaction evidence="1">
        <text>O-phospho-L-threonyl-[protein] + H2O = L-threonyl-[protein] + phosphate</text>
        <dbReference type="Rhea" id="RHEA:47004"/>
        <dbReference type="Rhea" id="RHEA-COMP:11060"/>
        <dbReference type="Rhea" id="RHEA-COMP:11605"/>
        <dbReference type="ChEBI" id="CHEBI:15377"/>
        <dbReference type="ChEBI" id="CHEBI:30013"/>
        <dbReference type="ChEBI" id="CHEBI:43474"/>
        <dbReference type="ChEBI" id="CHEBI:61977"/>
        <dbReference type="EC" id="3.1.3.16"/>
    </reaction>
</comment>
<organism evidence="3 4">
    <name type="scientific">Thelephora terrestris</name>
    <dbReference type="NCBI Taxonomy" id="56493"/>
    <lineage>
        <taxon>Eukaryota</taxon>
        <taxon>Fungi</taxon>
        <taxon>Dikarya</taxon>
        <taxon>Basidiomycota</taxon>
        <taxon>Agaricomycotina</taxon>
        <taxon>Agaricomycetes</taxon>
        <taxon>Thelephorales</taxon>
        <taxon>Thelephoraceae</taxon>
        <taxon>Thelephora</taxon>
    </lineage>
</organism>
<evidence type="ECO:0000256" key="1">
    <source>
        <dbReference type="RuleBase" id="RU366020"/>
    </source>
</evidence>
<comment type="similarity">
    <text evidence="1">Belongs to the PP2C family.</text>
</comment>
<dbReference type="InterPro" id="IPR039123">
    <property type="entry name" value="PPTC7"/>
</dbReference>
<evidence type="ECO:0000313" key="3">
    <source>
        <dbReference type="EMBL" id="KAF9792410.1"/>
    </source>
</evidence>
<protein>
    <recommendedName>
        <fullName evidence="1">Protein phosphatase</fullName>
        <ecNumber evidence="1">3.1.3.16</ecNumber>
    </recommendedName>
</protein>
<dbReference type="PANTHER" id="PTHR12320">
    <property type="entry name" value="PROTEIN PHOSPHATASE 2C"/>
    <property type="match status" value="1"/>
</dbReference>
<evidence type="ECO:0000313" key="4">
    <source>
        <dbReference type="Proteomes" id="UP000736335"/>
    </source>
</evidence>
<keyword evidence="1" id="KW-0479">Metal-binding</keyword>
<dbReference type="AlphaFoldDB" id="A0A9P6HQ62"/>
<feature type="domain" description="PPM-type phosphatase" evidence="2">
    <location>
        <begin position="83"/>
        <end position="385"/>
    </location>
</feature>
<dbReference type="PROSITE" id="PS51746">
    <property type="entry name" value="PPM_2"/>
    <property type="match status" value="1"/>
</dbReference>
<dbReference type="Proteomes" id="UP000736335">
    <property type="component" value="Unassembled WGS sequence"/>
</dbReference>
<comment type="cofactor">
    <cofactor evidence="1">
        <name>Mn(2+)</name>
        <dbReference type="ChEBI" id="CHEBI:29035"/>
    </cofactor>
</comment>
<dbReference type="InterPro" id="IPR036457">
    <property type="entry name" value="PPM-type-like_dom_sf"/>
</dbReference>
<keyword evidence="4" id="KW-1185">Reference proteome</keyword>
<dbReference type="EMBL" id="WIUZ02000001">
    <property type="protein sequence ID" value="KAF9792410.1"/>
    <property type="molecule type" value="Genomic_DNA"/>
</dbReference>
<comment type="catalytic activity">
    <reaction evidence="1">
        <text>O-phospho-L-seryl-[protein] + H2O = L-seryl-[protein] + phosphate</text>
        <dbReference type="Rhea" id="RHEA:20629"/>
        <dbReference type="Rhea" id="RHEA-COMP:9863"/>
        <dbReference type="Rhea" id="RHEA-COMP:11604"/>
        <dbReference type="ChEBI" id="CHEBI:15377"/>
        <dbReference type="ChEBI" id="CHEBI:29999"/>
        <dbReference type="ChEBI" id="CHEBI:43474"/>
        <dbReference type="ChEBI" id="CHEBI:83421"/>
        <dbReference type="EC" id="3.1.3.16"/>
    </reaction>
</comment>
<dbReference type="Gene3D" id="3.60.40.10">
    <property type="entry name" value="PPM-type phosphatase domain"/>
    <property type="match status" value="1"/>
</dbReference>
<evidence type="ECO:0000259" key="2">
    <source>
        <dbReference type="PROSITE" id="PS51746"/>
    </source>
</evidence>
<name>A0A9P6HQ62_9AGAM</name>